<evidence type="ECO:0000313" key="2">
    <source>
        <dbReference type="Proteomes" id="UP000006322"/>
    </source>
</evidence>
<dbReference type="Proteomes" id="UP000006322">
    <property type="component" value="Unassembled WGS sequence"/>
</dbReference>
<reference evidence="2" key="1">
    <citation type="journal article" date="2014" name="Environ. Microbiol.">
        <title>Comparative genomics of the marine bacterial genus Glaciecola reveals the high degree of genomic diversity and genomic characteristic for cold adaptation.</title>
        <authorList>
            <person name="Qin Q.L."/>
            <person name="Xie B.B."/>
            <person name="Yu Y."/>
            <person name="Shu Y.L."/>
            <person name="Rong J.C."/>
            <person name="Zhang Y.J."/>
            <person name="Zhao D.L."/>
            <person name="Chen X.L."/>
            <person name="Zhang X.Y."/>
            <person name="Chen B."/>
            <person name="Zhou B.C."/>
            <person name="Zhang Y.Z."/>
        </authorList>
    </citation>
    <scope>NUCLEOTIDE SEQUENCE [LARGE SCALE GENOMIC DNA]</scope>
    <source>
        <strain evidence="2">LMG 21857</strain>
    </source>
</reference>
<proteinExistence type="predicted"/>
<dbReference type="AlphaFoldDB" id="K6YHI3"/>
<protein>
    <submittedName>
        <fullName evidence="1">Uncharacterized protein</fullName>
    </submittedName>
</protein>
<dbReference type="STRING" id="1129793.GPLA_1279"/>
<dbReference type="EMBL" id="BAER01000033">
    <property type="protein sequence ID" value="GAC32194.1"/>
    <property type="molecule type" value="Genomic_DNA"/>
</dbReference>
<name>K6YHI3_9ALTE</name>
<gene>
    <name evidence="1" type="ORF">GPLA_1279</name>
</gene>
<organism evidence="1 2">
    <name type="scientific">Paraglaciecola polaris LMG 21857</name>
    <dbReference type="NCBI Taxonomy" id="1129793"/>
    <lineage>
        <taxon>Bacteria</taxon>
        <taxon>Pseudomonadati</taxon>
        <taxon>Pseudomonadota</taxon>
        <taxon>Gammaproteobacteria</taxon>
        <taxon>Alteromonadales</taxon>
        <taxon>Alteromonadaceae</taxon>
        <taxon>Paraglaciecola</taxon>
    </lineage>
</organism>
<sequence length="38" mass="4463">MVLLCANADMRCAKMLHWVHPLDFLCTNLYQSDIEYFG</sequence>
<accession>K6YHI3</accession>
<evidence type="ECO:0000313" key="1">
    <source>
        <dbReference type="EMBL" id="GAC32194.1"/>
    </source>
</evidence>
<keyword evidence="2" id="KW-1185">Reference proteome</keyword>
<comment type="caution">
    <text evidence="1">The sequence shown here is derived from an EMBL/GenBank/DDBJ whole genome shotgun (WGS) entry which is preliminary data.</text>
</comment>